<evidence type="ECO:0000313" key="1">
    <source>
        <dbReference type="EMBL" id="MBW0507490.1"/>
    </source>
</evidence>
<proteinExistence type="predicted"/>
<evidence type="ECO:0000313" key="2">
    <source>
        <dbReference type="Proteomes" id="UP000765509"/>
    </source>
</evidence>
<organism evidence="1 2">
    <name type="scientific">Austropuccinia psidii MF-1</name>
    <dbReference type="NCBI Taxonomy" id="1389203"/>
    <lineage>
        <taxon>Eukaryota</taxon>
        <taxon>Fungi</taxon>
        <taxon>Dikarya</taxon>
        <taxon>Basidiomycota</taxon>
        <taxon>Pucciniomycotina</taxon>
        <taxon>Pucciniomycetes</taxon>
        <taxon>Pucciniales</taxon>
        <taxon>Sphaerophragmiaceae</taxon>
        <taxon>Austropuccinia</taxon>
    </lineage>
</organism>
<reference evidence="1" key="1">
    <citation type="submission" date="2021-03" db="EMBL/GenBank/DDBJ databases">
        <title>Draft genome sequence of rust myrtle Austropuccinia psidii MF-1, a brazilian biotype.</title>
        <authorList>
            <person name="Quecine M.C."/>
            <person name="Pachon D.M.R."/>
            <person name="Bonatelli M.L."/>
            <person name="Correr F.H."/>
            <person name="Franceschini L.M."/>
            <person name="Leite T.F."/>
            <person name="Margarido G.R.A."/>
            <person name="Almeida C.A."/>
            <person name="Ferrarezi J.A."/>
            <person name="Labate C.A."/>
        </authorList>
    </citation>
    <scope>NUCLEOTIDE SEQUENCE</scope>
    <source>
        <strain evidence="1">MF-1</strain>
    </source>
</reference>
<accession>A0A9Q3HMY6</accession>
<protein>
    <submittedName>
        <fullName evidence="1">Uncharacterized protein</fullName>
    </submittedName>
</protein>
<comment type="caution">
    <text evidence="1">The sequence shown here is derived from an EMBL/GenBank/DDBJ whole genome shotgun (WGS) entry which is preliminary data.</text>
</comment>
<dbReference type="AlphaFoldDB" id="A0A9Q3HMY6"/>
<gene>
    <name evidence="1" type="ORF">O181_047205</name>
</gene>
<sequence>MLMQQLASEPLSNHLFNFPALQSGKVWLPHCCLNNSTIHHPYAYNCRSLSLQRTILMLLKLFPSALLYHNLCNLTSLHMHKDCLLHQHLIISTINHTYAHSKDAIPPKASCVHNLPSLCSLKHLLRHHSFPISTAYPLYAHTSFSFVIFISAY</sequence>
<keyword evidence="2" id="KW-1185">Reference proteome</keyword>
<name>A0A9Q3HMY6_9BASI</name>
<dbReference type="EMBL" id="AVOT02019740">
    <property type="protein sequence ID" value="MBW0507490.1"/>
    <property type="molecule type" value="Genomic_DNA"/>
</dbReference>
<dbReference type="Proteomes" id="UP000765509">
    <property type="component" value="Unassembled WGS sequence"/>
</dbReference>